<feature type="compositionally biased region" description="Low complexity" evidence="1">
    <location>
        <begin position="663"/>
        <end position="677"/>
    </location>
</feature>
<evidence type="ECO:0000256" key="1">
    <source>
        <dbReference type="SAM" id="MobiDB-lite"/>
    </source>
</evidence>
<dbReference type="EMBL" id="BK015777">
    <property type="protein sequence ID" value="DAE24585.1"/>
    <property type="molecule type" value="Genomic_DNA"/>
</dbReference>
<reference evidence="2" key="1">
    <citation type="journal article" date="2021" name="Proc. Natl. Acad. Sci. U.S.A.">
        <title>A Catalog of Tens of Thousands of Viruses from Human Metagenomes Reveals Hidden Associations with Chronic Diseases.</title>
        <authorList>
            <person name="Tisza M.J."/>
            <person name="Buck C.B."/>
        </authorList>
    </citation>
    <scope>NUCLEOTIDE SEQUENCE</scope>
    <source>
        <strain evidence="2">CtOWe7</strain>
    </source>
</reference>
<proteinExistence type="predicted"/>
<organism evidence="2">
    <name type="scientific">CrAss-like virus sp. ctOWe7</name>
    <dbReference type="NCBI Taxonomy" id="2826823"/>
    <lineage>
        <taxon>Viruses</taxon>
        <taxon>Duplodnaviria</taxon>
        <taxon>Heunggongvirae</taxon>
        <taxon>Uroviricota</taxon>
        <taxon>Caudoviricetes</taxon>
        <taxon>Crassvirales</taxon>
    </lineage>
</organism>
<protein>
    <submittedName>
        <fullName evidence="2">Uncharacterized protein</fullName>
    </submittedName>
</protein>
<name>A0A8S5R0H0_9CAUD</name>
<evidence type="ECO:0000313" key="2">
    <source>
        <dbReference type="EMBL" id="DAE24585.1"/>
    </source>
</evidence>
<feature type="compositionally biased region" description="Polar residues" evidence="1">
    <location>
        <begin position="635"/>
        <end position="654"/>
    </location>
</feature>
<accession>A0A8S5R0H0</accession>
<feature type="region of interest" description="Disordered" evidence="1">
    <location>
        <begin position="629"/>
        <end position="683"/>
    </location>
</feature>
<feature type="region of interest" description="Disordered" evidence="1">
    <location>
        <begin position="574"/>
        <end position="602"/>
    </location>
</feature>
<feature type="compositionally biased region" description="Low complexity" evidence="1">
    <location>
        <begin position="581"/>
        <end position="594"/>
    </location>
</feature>
<sequence length="935" mass="103751">MPRKDKVIHISNLPSTFRGNVTRNGRFIQNGIPPLGGAYDKVAKSTGLIRLGNEFLYNGVNNLVSKDNREKLMNNTAGRFINYVKDFNKESFPSDDELGPTFPFNIIQTPRSNGKKLPQKQYAVGGKIPNVVAGGIAQPLGNNFFYMNGRKHSQGGIDIGPSDKTGIEVEDGEVVETNGNELKVYSAQPIINGVSPAKLIMGGANPNKVFKAQEDFKDRNGINDDGTKAKFGKEKHIAKSDNTRVTPIMESSRNSGIKQGDFIYYPETYRIVNNTLEKVPARKEVNMTPLEQINPEFDILLGGAGVLRGVDKATKVAIALDKNISRTSQKAITKGRDALSYYSISPNIHYNLSVNNGRKALGVKPTKLLEAPKKQLTSNIGKYKDFVNVLDSDGKVIDIPDVLQTNIDDTKAFLKTFNKWNAHYGYEPILLSAAKNPKQADKLIKDRLLEHNTFIRIVDVNSDKFKGIPYTRDHFGKYTKGYSRKSRKLGGKNMIVSISGNVKNGLIHSSSSTGGLRDKFAVGGKRINRHGRTWEYDEQNGYYVPITNRTINRTSAYPINKSARGETIVGSDYTFRNGRWSKNNTTNNNTNKSNIDNGNRRPQYYAERRLPLFEDGAGITSGLVRAGWSHGNDKGISTNNTNIPSLSETKSSGKTPRGERSKSSQSTQSISTKTPPTAVYNRNLPKVEASIPTTLPVSTNIPAQEITSSDGKGQGRFKNLTTADWIGLGSNVAGSLASYFASRRAINKMRGPGQPTLISANKLKTKYNINPQLDRIREDKFEAYRDIDSNTASSRVSLARKQRVRNAAGQAANELYGNKENIETNLINQDRRNQQSVRQFNAQQYNQYIDRKAAFDNGIREAKVTNINNLFSGINAGIQDMISRYENRKALNNTIGAMRASAPNVDDRIMRDAGVDYDEFIIRKRRKLGGKQSCR</sequence>